<name>A0ABP9K633_9SPHN</name>
<evidence type="ECO:0000256" key="2">
    <source>
        <dbReference type="ARBA" id="ARBA00012438"/>
    </source>
</evidence>
<evidence type="ECO:0000256" key="1">
    <source>
        <dbReference type="ARBA" id="ARBA00000085"/>
    </source>
</evidence>
<comment type="caution">
    <text evidence="11">The sequence shown here is derived from an EMBL/GenBank/DDBJ whole genome shotgun (WGS) entry which is preliminary data.</text>
</comment>
<keyword evidence="6" id="KW-0418">Kinase</keyword>
<evidence type="ECO:0000256" key="4">
    <source>
        <dbReference type="ARBA" id="ARBA00022679"/>
    </source>
</evidence>
<comment type="catalytic activity">
    <reaction evidence="1">
        <text>ATP + protein L-histidine = ADP + protein N-phospho-L-histidine.</text>
        <dbReference type="EC" id="2.7.13.3"/>
    </reaction>
</comment>
<evidence type="ECO:0000256" key="8">
    <source>
        <dbReference type="SAM" id="Coils"/>
    </source>
</evidence>
<sequence length="389" mass="43118">MEHIVRYGDYMPHGMCLLWQPWLVVLWAGSDLLIFLSYTAIPIALLSVMRQRKELPHRGLIALFASFILLCGLTHLFGIVTLWYPIYPIVGWVKLATGIVSMTTAVVLFRLVPTLVALPSPADVQKVNDRLTQEIAAHKATLASLEKEVEERTKELKTVNQTLAVQTREAVHRSGNLLAVVSSLANQTARGKERTEDFLDTFLGRVRALAEATRQINRSDGASAQLEHVVENGLAGLKEIYAERVRHSGPQVKVNSEAAQQLSLALYELGTNTQKYGIVDSETREIDVSWAVQGDTFELVWREHDQSIGGISDASRTEGFGTKLLTRVIPTILQGEATRRIEDGEMVYRIVAPLEAVIAVEDTSEKHVLAARIVDESFGLDQSEERGGN</sequence>
<keyword evidence="4" id="KW-0808">Transferase</keyword>
<dbReference type="SMART" id="SM00911">
    <property type="entry name" value="HWE_HK"/>
    <property type="match status" value="1"/>
</dbReference>
<dbReference type="EMBL" id="BAABHV010000009">
    <property type="protein sequence ID" value="GAA5052139.1"/>
    <property type="molecule type" value="Genomic_DNA"/>
</dbReference>
<reference evidence="12" key="1">
    <citation type="journal article" date="2019" name="Int. J. Syst. Evol. Microbiol.">
        <title>The Global Catalogue of Microorganisms (GCM) 10K type strain sequencing project: providing services to taxonomists for standard genome sequencing and annotation.</title>
        <authorList>
            <consortium name="The Broad Institute Genomics Platform"/>
            <consortium name="The Broad Institute Genome Sequencing Center for Infectious Disease"/>
            <person name="Wu L."/>
            <person name="Ma J."/>
        </authorList>
    </citation>
    <scope>NUCLEOTIDE SEQUENCE [LARGE SCALE GENOMIC DNA]</scope>
    <source>
        <strain evidence="12">JCM 18014</strain>
    </source>
</reference>
<dbReference type="InterPro" id="IPR011102">
    <property type="entry name" value="Sig_transdc_His_kinase_HWE"/>
</dbReference>
<dbReference type="Pfam" id="PF25487">
    <property type="entry name" value="ETR1_N"/>
    <property type="match status" value="1"/>
</dbReference>
<feature type="transmembrane region" description="Helical" evidence="9">
    <location>
        <begin position="92"/>
        <end position="112"/>
    </location>
</feature>
<evidence type="ECO:0000256" key="3">
    <source>
        <dbReference type="ARBA" id="ARBA00022553"/>
    </source>
</evidence>
<keyword evidence="5" id="KW-0547">Nucleotide-binding</keyword>
<dbReference type="EC" id="2.7.13.3" evidence="2"/>
<organism evidence="11 12">
    <name type="scientific">Erythrobacter westpacificensis</name>
    <dbReference type="NCBI Taxonomy" id="1055231"/>
    <lineage>
        <taxon>Bacteria</taxon>
        <taxon>Pseudomonadati</taxon>
        <taxon>Pseudomonadota</taxon>
        <taxon>Alphaproteobacteria</taxon>
        <taxon>Sphingomonadales</taxon>
        <taxon>Erythrobacteraceae</taxon>
        <taxon>Erythrobacter/Porphyrobacter group</taxon>
        <taxon>Erythrobacter</taxon>
    </lineage>
</organism>
<accession>A0ABP9K633</accession>
<feature type="coiled-coil region" evidence="8">
    <location>
        <begin position="128"/>
        <end position="162"/>
    </location>
</feature>
<dbReference type="PANTHER" id="PTHR41523:SF7">
    <property type="entry name" value="HISTIDINE KINASE"/>
    <property type="match status" value="1"/>
</dbReference>
<keyword evidence="9" id="KW-0472">Membrane</keyword>
<evidence type="ECO:0000313" key="12">
    <source>
        <dbReference type="Proteomes" id="UP001500518"/>
    </source>
</evidence>
<evidence type="ECO:0000256" key="9">
    <source>
        <dbReference type="SAM" id="Phobius"/>
    </source>
</evidence>
<dbReference type="RefSeq" id="WP_346032266.1">
    <property type="nucleotide sequence ID" value="NZ_BAABHV010000009.1"/>
</dbReference>
<dbReference type="PANTHER" id="PTHR41523">
    <property type="entry name" value="TWO-COMPONENT SYSTEM SENSOR PROTEIN"/>
    <property type="match status" value="1"/>
</dbReference>
<feature type="domain" description="Signal transduction histidine kinase HWE region" evidence="10">
    <location>
        <begin position="169"/>
        <end position="251"/>
    </location>
</feature>
<evidence type="ECO:0000256" key="6">
    <source>
        <dbReference type="ARBA" id="ARBA00022777"/>
    </source>
</evidence>
<evidence type="ECO:0000259" key="10">
    <source>
        <dbReference type="SMART" id="SM00911"/>
    </source>
</evidence>
<evidence type="ECO:0000256" key="7">
    <source>
        <dbReference type="ARBA" id="ARBA00022840"/>
    </source>
</evidence>
<keyword evidence="3" id="KW-0597">Phosphoprotein</keyword>
<keyword evidence="8" id="KW-0175">Coiled coil</keyword>
<evidence type="ECO:0000256" key="5">
    <source>
        <dbReference type="ARBA" id="ARBA00022741"/>
    </source>
</evidence>
<dbReference type="InterPro" id="IPR058544">
    <property type="entry name" value="ETR1_N"/>
</dbReference>
<dbReference type="Proteomes" id="UP001500518">
    <property type="component" value="Unassembled WGS sequence"/>
</dbReference>
<dbReference type="Pfam" id="PF07536">
    <property type="entry name" value="HWE_HK"/>
    <property type="match status" value="1"/>
</dbReference>
<gene>
    <name evidence="11" type="ORF">GCM10023208_12700</name>
</gene>
<keyword evidence="9" id="KW-0812">Transmembrane</keyword>
<keyword evidence="7" id="KW-0067">ATP-binding</keyword>
<feature type="transmembrane region" description="Helical" evidence="9">
    <location>
        <begin position="60"/>
        <end position="86"/>
    </location>
</feature>
<protein>
    <recommendedName>
        <fullName evidence="2">histidine kinase</fullName>
        <ecNumber evidence="2">2.7.13.3</ecNumber>
    </recommendedName>
</protein>
<proteinExistence type="predicted"/>
<evidence type="ECO:0000313" key="11">
    <source>
        <dbReference type="EMBL" id="GAA5052139.1"/>
    </source>
</evidence>
<keyword evidence="9" id="KW-1133">Transmembrane helix</keyword>
<keyword evidence="12" id="KW-1185">Reference proteome</keyword>
<feature type="transmembrane region" description="Helical" evidence="9">
    <location>
        <begin position="22"/>
        <end position="48"/>
    </location>
</feature>